<keyword evidence="6 11" id="KW-0106">Calcium</keyword>
<dbReference type="SUPFAM" id="SSF49313">
    <property type="entry name" value="Cadherin-like"/>
    <property type="match status" value="5"/>
</dbReference>
<proteinExistence type="predicted"/>
<dbReference type="InterPro" id="IPR015919">
    <property type="entry name" value="Cadherin-like_sf"/>
</dbReference>
<feature type="domain" description="Cadherin" evidence="14">
    <location>
        <begin position="399"/>
        <end position="508"/>
    </location>
</feature>
<evidence type="ECO:0000256" key="3">
    <source>
        <dbReference type="ARBA" id="ARBA00022692"/>
    </source>
</evidence>
<dbReference type="GO" id="GO:0005886">
    <property type="term" value="C:plasma membrane"/>
    <property type="evidence" value="ECO:0007669"/>
    <property type="project" value="UniProtKB-SubCell"/>
</dbReference>
<feature type="domain" description="Cadherin" evidence="14">
    <location>
        <begin position="71"/>
        <end position="179"/>
    </location>
</feature>
<evidence type="ECO:0000256" key="6">
    <source>
        <dbReference type="ARBA" id="ARBA00022837"/>
    </source>
</evidence>
<dbReference type="InterPro" id="IPR050174">
    <property type="entry name" value="Protocadherin/Cadherin-CA"/>
</dbReference>
<feature type="region of interest" description="Disordered" evidence="12">
    <location>
        <begin position="775"/>
        <end position="808"/>
    </location>
</feature>
<dbReference type="GO" id="GO:0005509">
    <property type="term" value="F:calcium ion binding"/>
    <property type="evidence" value="ECO:0007669"/>
    <property type="project" value="UniProtKB-UniRule"/>
</dbReference>
<dbReference type="Pfam" id="PF00028">
    <property type="entry name" value="Cadherin"/>
    <property type="match status" value="5"/>
</dbReference>
<feature type="non-terminal residue" evidence="15">
    <location>
        <position position="931"/>
    </location>
</feature>
<dbReference type="PROSITE" id="PS50268">
    <property type="entry name" value="CADHERIN_2"/>
    <property type="match status" value="6"/>
</dbReference>
<evidence type="ECO:0000256" key="10">
    <source>
        <dbReference type="ARBA" id="ARBA00023180"/>
    </source>
</evidence>
<name>A0A8X7WUA0_POLSE</name>
<evidence type="ECO:0000256" key="11">
    <source>
        <dbReference type="PROSITE-ProRule" id="PRU00043"/>
    </source>
</evidence>
<evidence type="ECO:0000256" key="5">
    <source>
        <dbReference type="ARBA" id="ARBA00022737"/>
    </source>
</evidence>
<evidence type="ECO:0000313" key="15">
    <source>
        <dbReference type="EMBL" id="KAG2456738.1"/>
    </source>
</evidence>
<evidence type="ECO:0000313" key="16">
    <source>
        <dbReference type="Proteomes" id="UP000886611"/>
    </source>
</evidence>
<dbReference type="InterPro" id="IPR002126">
    <property type="entry name" value="Cadherin-like_dom"/>
</dbReference>
<sequence length="931" mass="102311">MMKPLNTSFIKLRESDGQLTIGERIDRERICKQSPHCLIAFDVVSFSKEQFKLIHVEIDVKDINDNSPEFPHPEISIEVSENAAVGTRIPLDVALDEDVGPNYIQSYQISVNSHFTIEVLNRADGVKYAELVLMKELDRETQSFHVLDLVATDGGNPPRSGTTKINVKVNDFNDNSPVFDQNSFTVELNEDAPVGFLLLDLNAVDHDEGLNGEVVYGFGNQVTPEIKQLFKVDRKSGRLTLENPVDFETKDTYEIDVQAYDLGPNPTPTVCKIVIRIQDVNDNAPEISITPMTSISAGIAYITEAAAKDSFVALISTSDSDSGPNGQVHCTLYGHDHFKLQKAYEDSYMIVTTASLDREKIAEYNLTVIAEDMGTPPFRTIKQYTIRLSDENDNSPLFSKPVYEVSVVENNAPGAYITTVVARDLDLGHNGKVSYRLVEGDVKGSPVSTYVSVDPATGSIYALRSFNYEVVKQLDLRIQASDGGTPQLHSSATINVKIVDQNDNAPTITHPLMINGSADVQVPRDAPPGYLITHIKAWDADEGMNSQLIYRIEKEEQPPTFSINKANGEIYLSRDLSSETRKDFKVKVVVSDSGRPSLSAAATIRFICTAAAPSSGNVVVRQGSDTQVLFSFDTSVIVIIILAGSCTLLLVAIILIATTCNRRKKEIDDKEFQDESADPHSENGRHSSDTLFSSHSEDGLGSCSFPGKPAMSDSRTTESDICSSSEDGTVCIYESENILRGTASNECYSTLPGFGKEVVRPVAIWKGNSYSTISARDPEFSGKDSGKGDSDFNDSDSEISGDALKKESVPVNMPNGMWTCTRECKILGHSDKCWSPSALRANASGSSQTLQHLSSFAKTASLPRDSLRRENYYQAHIPKTVGLQSVYEKVLHREYDYVLVSSPRPIRIPEMNDISVPVYAPTTTRCQMNNV</sequence>
<evidence type="ECO:0000256" key="4">
    <source>
        <dbReference type="ARBA" id="ARBA00022729"/>
    </source>
</evidence>
<dbReference type="PANTHER" id="PTHR24028">
    <property type="entry name" value="CADHERIN-87A"/>
    <property type="match status" value="1"/>
</dbReference>
<keyword evidence="9 13" id="KW-0472">Membrane</keyword>
<dbReference type="FunFam" id="2.60.40.60:FF:000007">
    <property type="entry name" value="Protocadherin alpha 2"/>
    <property type="match status" value="1"/>
</dbReference>
<keyword evidence="2" id="KW-1003">Cell membrane</keyword>
<dbReference type="Pfam" id="PF08266">
    <property type="entry name" value="Cadherin_2"/>
    <property type="match status" value="1"/>
</dbReference>
<keyword evidence="7" id="KW-0130">Cell adhesion</keyword>
<evidence type="ECO:0000256" key="8">
    <source>
        <dbReference type="ARBA" id="ARBA00022989"/>
    </source>
</evidence>
<dbReference type="InterPro" id="IPR013164">
    <property type="entry name" value="Cadherin_N"/>
</dbReference>
<dbReference type="GO" id="GO:0007156">
    <property type="term" value="P:homophilic cell adhesion via plasma membrane adhesion molecules"/>
    <property type="evidence" value="ECO:0007669"/>
    <property type="project" value="InterPro"/>
</dbReference>
<dbReference type="Gene3D" id="2.60.40.60">
    <property type="entry name" value="Cadherins"/>
    <property type="match status" value="6"/>
</dbReference>
<dbReference type="SMART" id="SM00112">
    <property type="entry name" value="CA"/>
    <property type="match status" value="5"/>
</dbReference>
<dbReference type="PRINTS" id="PR00205">
    <property type="entry name" value="CADHERIN"/>
</dbReference>
<dbReference type="CDD" id="cd11304">
    <property type="entry name" value="Cadherin_repeat"/>
    <property type="match status" value="5"/>
</dbReference>
<gene>
    <name evidence="15" type="primary">Pcdh8_0</name>
    <name evidence="15" type="ORF">GTO96_0013583</name>
</gene>
<evidence type="ECO:0000256" key="13">
    <source>
        <dbReference type="SAM" id="Phobius"/>
    </source>
</evidence>
<feature type="compositionally biased region" description="Basic and acidic residues" evidence="12">
    <location>
        <begin position="677"/>
        <end position="688"/>
    </location>
</feature>
<feature type="domain" description="Cadherin" evidence="14">
    <location>
        <begin position="180"/>
        <end position="287"/>
    </location>
</feature>
<keyword evidence="5" id="KW-0677">Repeat</keyword>
<evidence type="ECO:0000256" key="1">
    <source>
        <dbReference type="ARBA" id="ARBA00004251"/>
    </source>
</evidence>
<dbReference type="PANTHER" id="PTHR24028:SF46">
    <property type="entry name" value="PROTOCADHERIN-8"/>
    <property type="match status" value="1"/>
</dbReference>
<comment type="subcellular location">
    <subcellularLocation>
        <location evidence="1">Cell membrane</location>
        <topology evidence="1">Single-pass type I membrane protein</topology>
    </subcellularLocation>
</comment>
<evidence type="ECO:0000256" key="7">
    <source>
        <dbReference type="ARBA" id="ARBA00022889"/>
    </source>
</evidence>
<dbReference type="InterPro" id="IPR020894">
    <property type="entry name" value="Cadherin_CS"/>
</dbReference>
<accession>A0A8X7WUA0</accession>
<keyword evidence="10" id="KW-0325">Glycoprotein</keyword>
<evidence type="ECO:0000256" key="2">
    <source>
        <dbReference type="ARBA" id="ARBA00022475"/>
    </source>
</evidence>
<reference evidence="15 16" key="1">
    <citation type="journal article" date="2021" name="Cell">
        <title>Tracing the genetic footprints of vertebrate landing in non-teleost ray-finned fishes.</title>
        <authorList>
            <person name="Bi X."/>
            <person name="Wang K."/>
            <person name="Yang L."/>
            <person name="Pan H."/>
            <person name="Jiang H."/>
            <person name="Wei Q."/>
            <person name="Fang M."/>
            <person name="Yu H."/>
            <person name="Zhu C."/>
            <person name="Cai Y."/>
            <person name="He Y."/>
            <person name="Gan X."/>
            <person name="Zeng H."/>
            <person name="Yu D."/>
            <person name="Zhu Y."/>
            <person name="Jiang H."/>
            <person name="Qiu Q."/>
            <person name="Yang H."/>
            <person name="Zhang Y.E."/>
            <person name="Wang W."/>
            <person name="Zhu M."/>
            <person name="He S."/>
            <person name="Zhang G."/>
        </authorList>
    </citation>
    <scope>NUCLEOTIDE SEQUENCE [LARGE SCALE GENOMIC DNA]</scope>
    <source>
        <strain evidence="15">Bchr_013</strain>
    </source>
</reference>
<feature type="compositionally biased region" description="Basic and acidic residues" evidence="12">
    <location>
        <begin position="776"/>
        <end position="790"/>
    </location>
</feature>
<feature type="non-terminal residue" evidence="15">
    <location>
        <position position="1"/>
    </location>
</feature>
<evidence type="ECO:0000259" key="14">
    <source>
        <dbReference type="PROSITE" id="PS50268"/>
    </source>
</evidence>
<feature type="domain" description="Cadherin" evidence="14">
    <location>
        <begin position="302"/>
        <end position="398"/>
    </location>
</feature>
<feature type="transmembrane region" description="Helical" evidence="13">
    <location>
        <begin position="636"/>
        <end position="657"/>
    </location>
</feature>
<feature type="region of interest" description="Disordered" evidence="12">
    <location>
        <begin position="668"/>
        <end position="723"/>
    </location>
</feature>
<dbReference type="Proteomes" id="UP000886611">
    <property type="component" value="Unassembled WGS sequence"/>
</dbReference>
<organism evidence="15 16">
    <name type="scientific">Polypterus senegalus</name>
    <name type="common">Senegal bichir</name>
    <dbReference type="NCBI Taxonomy" id="55291"/>
    <lineage>
        <taxon>Eukaryota</taxon>
        <taxon>Metazoa</taxon>
        <taxon>Chordata</taxon>
        <taxon>Craniata</taxon>
        <taxon>Vertebrata</taxon>
        <taxon>Euteleostomi</taxon>
        <taxon>Actinopterygii</taxon>
        <taxon>Polypteriformes</taxon>
        <taxon>Polypteridae</taxon>
        <taxon>Polypterus</taxon>
    </lineage>
</organism>
<dbReference type="EMBL" id="JAATIS010008602">
    <property type="protein sequence ID" value="KAG2456738.1"/>
    <property type="molecule type" value="Genomic_DNA"/>
</dbReference>
<evidence type="ECO:0000256" key="9">
    <source>
        <dbReference type="ARBA" id="ARBA00023136"/>
    </source>
</evidence>
<keyword evidence="3 13" id="KW-0812">Transmembrane</keyword>
<feature type="domain" description="Cadherin" evidence="14">
    <location>
        <begin position="514"/>
        <end position="604"/>
    </location>
</feature>
<dbReference type="FunFam" id="2.60.40.60:FF:000002">
    <property type="entry name" value="Protocadherin alpha 2"/>
    <property type="match status" value="1"/>
</dbReference>
<dbReference type="PROSITE" id="PS00232">
    <property type="entry name" value="CADHERIN_1"/>
    <property type="match status" value="3"/>
</dbReference>
<keyword evidence="8 13" id="KW-1133">Transmembrane helix</keyword>
<feature type="domain" description="Cadherin" evidence="14">
    <location>
        <begin position="12"/>
        <end position="70"/>
    </location>
</feature>
<protein>
    <submittedName>
        <fullName evidence="15">PCDH8 protein</fullName>
    </submittedName>
</protein>
<evidence type="ECO:0000256" key="12">
    <source>
        <dbReference type="SAM" id="MobiDB-lite"/>
    </source>
</evidence>
<keyword evidence="16" id="KW-1185">Reference proteome</keyword>
<comment type="caution">
    <text evidence="15">The sequence shown here is derived from an EMBL/GenBank/DDBJ whole genome shotgun (WGS) entry which is preliminary data.</text>
</comment>
<dbReference type="AlphaFoldDB" id="A0A8X7WUA0"/>
<dbReference type="FunFam" id="2.60.40.60:FF:000003">
    <property type="entry name" value="Protocadherin alpha 2"/>
    <property type="match status" value="1"/>
</dbReference>
<keyword evidence="4" id="KW-0732">Signal</keyword>
<dbReference type="FunFam" id="2.60.40.60:FF:000120">
    <property type="entry name" value="Protocadherin 8"/>
    <property type="match status" value="1"/>
</dbReference>
<dbReference type="FunFam" id="2.60.40.60:FF:000001">
    <property type="entry name" value="Protocadherin alpha 2"/>
    <property type="match status" value="1"/>
</dbReference>